<reference evidence="6" key="1">
    <citation type="journal article" date="2013" name="Genetics">
        <title>The draft genome and transcriptome of Panagrellus redivivus are shaped by the harsh demands of a free-living lifestyle.</title>
        <authorList>
            <person name="Srinivasan J."/>
            <person name="Dillman A.R."/>
            <person name="Macchietto M.G."/>
            <person name="Heikkinen L."/>
            <person name="Lakso M."/>
            <person name="Fracchia K.M."/>
            <person name="Antoshechkin I."/>
            <person name="Mortazavi A."/>
            <person name="Wong G."/>
            <person name="Sternberg P.W."/>
        </authorList>
    </citation>
    <scope>NUCLEOTIDE SEQUENCE [LARGE SCALE GENOMIC DNA]</scope>
    <source>
        <strain evidence="6">MT8872</strain>
    </source>
</reference>
<dbReference type="PANTHER" id="PTHR13364:SF6">
    <property type="entry name" value="SPERMATOGENESIS-DEFECTIVE PROTEIN 39 HOMOLOG"/>
    <property type="match status" value="1"/>
</dbReference>
<evidence type="ECO:0000313" key="7">
    <source>
        <dbReference type="WBParaSite" id="Pan_g1827.t1"/>
    </source>
</evidence>
<dbReference type="GO" id="GO:0007034">
    <property type="term" value="P:vacuolar transport"/>
    <property type="evidence" value="ECO:0007669"/>
    <property type="project" value="TreeGrafter"/>
</dbReference>
<keyword evidence="6" id="KW-1185">Reference proteome</keyword>
<evidence type="ECO:0000256" key="4">
    <source>
        <dbReference type="ARBA" id="ARBA00022753"/>
    </source>
</evidence>
<organism evidence="6 7">
    <name type="scientific">Panagrellus redivivus</name>
    <name type="common">Microworm</name>
    <dbReference type="NCBI Taxonomy" id="6233"/>
    <lineage>
        <taxon>Eukaryota</taxon>
        <taxon>Metazoa</taxon>
        <taxon>Ecdysozoa</taxon>
        <taxon>Nematoda</taxon>
        <taxon>Chromadorea</taxon>
        <taxon>Rhabditida</taxon>
        <taxon>Tylenchina</taxon>
        <taxon>Panagrolaimomorpha</taxon>
        <taxon>Panagrolaimoidea</taxon>
        <taxon>Panagrolaimidae</taxon>
        <taxon>Panagrellus</taxon>
    </lineage>
</organism>
<comment type="subcellular location">
    <subcellularLocation>
        <location evidence="2">Cytoplasmic vesicle</location>
    </subcellularLocation>
    <subcellularLocation>
        <location evidence="1">Early endosome</location>
    </subcellularLocation>
    <subcellularLocation>
        <location evidence="3">Late endosome</location>
    </subcellularLocation>
</comment>
<evidence type="ECO:0000256" key="3">
    <source>
        <dbReference type="ARBA" id="ARBA00004603"/>
    </source>
</evidence>
<protein>
    <submittedName>
        <fullName evidence="7">Bestrophin homolog</fullName>
    </submittedName>
</protein>
<evidence type="ECO:0000256" key="1">
    <source>
        <dbReference type="ARBA" id="ARBA00004412"/>
    </source>
</evidence>
<evidence type="ECO:0000313" key="6">
    <source>
        <dbReference type="Proteomes" id="UP000492821"/>
    </source>
</evidence>
<keyword evidence="4" id="KW-0967">Endosome</keyword>
<sequence length="167" mass="19282">MAKSGGESVFKQFLKKVTLIGQPLLTTLYYCCLYHYDLPRNSSASPLSIRKVCNIGDREFYWMAISALARHRRYDEIEKGMTSEKLLAATKIICPLPWNAFFSLIFKYGAPPKDVLARWLWAVLDLEKRQKICESTAEPRKIEIETLIALKDRQKLTALISKMTYIQ</sequence>
<dbReference type="Proteomes" id="UP000492821">
    <property type="component" value="Unassembled WGS sequence"/>
</dbReference>
<dbReference type="GO" id="GO:0005769">
    <property type="term" value="C:early endosome"/>
    <property type="evidence" value="ECO:0007669"/>
    <property type="project" value="UniProtKB-SubCell"/>
</dbReference>
<dbReference type="PANTHER" id="PTHR13364">
    <property type="entry name" value="DEFECTIVE SPERMATOGENESIS PROTEIN 39"/>
    <property type="match status" value="1"/>
</dbReference>
<dbReference type="AlphaFoldDB" id="A0A7E4V9L0"/>
<dbReference type="GO" id="GO:0005770">
    <property type="term" value="C:late endosome"/>
    <property type="evidence" value="ECO:0007669"/>
    <property type="project" value="UniProtKB-SubCell"/>
</dbReference>
<evidence type="ECO:0000256" key="2">
    <source>
        <dbReference type="ARBA" id="ARBA00004541"/>
    </source>
</evidence>
<dbReference type="WBParaSite" id="Pan_g1827.t1">
    <property type="protein sequence ID" value="Pan_g1827.t1"/>
    <property type="gene ID" value="Pan_g1827"/>
</dbReference>
<dbReference type="GO" id="GO:0006886">
    <property type="term" value="P:intracellular protein transport"/>
    <property type="evidence" value="ECO:0007669"/>
    <property type="project" value="TreeGrafter"/>
</dbReference>
<name>A0A7E4V9L0_PANRE</name>
<dbReference type="InterPro" id="IPR040057">
    <property type="entry name" value="Spe-39"/>
</dbReference>
<reference evidence="7" key="2">
    <citation type="submission" date="2020-10" db="UniProtKB">
        <authorList>
            <consortium name="WormBaseParasite"/>
        </authorList>
    </citation>
    <scope>IDENTIFICATION</scope>
</reference>
<keyword evidence="5" id="KW-0968">Cytoplasmic vesicle</keyword>
<accession>A0A7E4V9L0</accession>
<proteinExistence type="predicted"/>
<evidence type="ECO:0000256" key="5">
    <source>
        <dbReference type="ARBA" id="ARBA00023329"/>
    </source>
</evidence>